<gene>
    <name evidence="5" type="ORF">Cni_G00326</name>
</gene>
<dbReference type="Gene3D" id="3.60.20.10">
    <property type="entry name" value="Glutamine Phosphoribosylpyrophosphate, subunit 1, domain 1"/>
    <property type="match status" value="1"/>
</dbReference>
<proteinExistence type="predicted"/>
<dbReference type="InterPro" id="IPR014729">
    <property type="entry name" value="Rossmann-like_a/b/a_fold"/>
</dbReference>
<reference evidence="5 6" key="1">
    <citation type="submission" date="2023-10" db="EMBL/GenBank/DDBJ databases">
        <title>Chromosome-scale genome assembly provides insights into flower coloration mechanisms of Canna indica.</title>
        <authorList>
            <person name="Li C."/>
        </authorList>
    </citation>
    <scope>NUCLEOTIDE SEQUENCE [LARGE SCALE GENOMIC DNA]</scope>
    <source>
        <tissue evidence="5">Flower</tissue>
    </source>
</reference>
<evidence type="ECO:0000256" key="2">
    <source>
        <dbReference type="ARBA" id="ARBA00022888"/>
    </source>
</evidence>
<dbReference type="PROSITE" id="PS51278">
    <property type="entry name" value="GATASE_TYPE_2"/>
    <property type="match status" value="1"/>
</dbReference>
<evidence type="ECO:0000256" key="3">
    <source>
        <dbReference type="ARBA" id="ARBA00022962"/>
    </source>
</evidence>
<dbReference type="Gene3D" id="3.40.50.620">
    <property type="entry name" value="HUPs"/>
    <property type="match status" value="1"/>
</dbReference>
<evidence type="ECO:0000259" key="4">
    <source>
        <dbReference type="PROSITE" id="PS51278"/>
    </source>
</evidence>
<dbReference type="InterPro" id="IPR051857">
    <property type="entry name" value="Asn_synthetase_domain"/>
</dbReference>
<keyword evidence="2" id="KW-0061">Asparagine biosynthesis</keyword>
<name>A0AAQ3PWD6_9LILI</name>
<evidence type="ECO:0000313" key="5">
    <source>
        <dbReference type="EMBL" id="WOK91635.1"/>
    </source>
</evidence>
<feature type="domain" description="Glutamine amidotransferase type-2" evidence="4">
    <location>
        <begin position="2"/>
        <end position="269"/>
    </location>
</feature>
<dbReference type="InterPro" id="IPR029055">
    <property type="entry name" value="Ntn_hydrolases_N"/>
</dbReference>
<dbReference type="Pfam" id="PF13537">
    <property type="entry name" value="GATase_7"/>
    <property type="match status" value="1"/>
</dbReference>
<dbReference type="InterPro" id="IPR017932">
    <property type="entry name" value="GATase_2_dom"/>
</dbReference>
<dbReference type="EMBL" id="CP136890">
    <property type="protein sequence ID" value="WOK91635.1"/>
    <property type="molecule type" value="Genomic_DNA"/>
</dbReference>
<evidence type="ECO:0000256" key="1">
    <source>
        <dbReference type="ARBA" id="ARBA00022605"/>
    </source>
</evidence>
<sequence length="486" mass="54095">MCGIALILSGVDIEGSDLYKESRELPSSDADEPDLVVEDLKDAIGRRGPDSLGSRRVLIKSNKTNSDSEDDGNYYVEEDLHIRLEENAKDNHSSTPEDTGAHVTNTDKSFAELYFLGATLQLRGVSPIFQPLVDSSGNILVFNGEIFGGIHVSDERNDAETLLHVLESCCYCNGDGHEEVCSSKNSEAQSIPEIISSIKGPWALIYWQQKSRTLWFGRDAFGRRSLLVHWPTLGNLEFVLSSISPASNIWKNSETNCMGPGLNADVEDSTSKMCYWEELPCRLYSIHLKASKASGHLANGKLVGEFRKHRWTSPLLNRLIQWERTCVDPKTESFSSEGVRNQIELTSPEGMDQHLADVSDLWMEKAETRSDTNNHIPGDKGRAEKVLDALRESVMRRTVNRIFQIPQHEYTMDDNAPIALLFSGGLDSMILAAILDKCLEPRYAIDLLNVSFDGQLAPDRVSARTGVAELQKVAPNRRQQVATRGN</sequence>
<dbReference type="AlphaFoldDB" id="A0AAQ3PWD6"/>
<keyword evidence="1" id="KW-0028">Amino-acid biosynthesis</keyword>
<keyword evidence="6" id="KW-1185">Reference proteome</keyword>
<accession>A0AAQ3PWD6</accession>
<keyword evidence="3" id="KW-0315">Glutamine amidotransferase</keyword>
<protein>
    <submittedName>
        <fullName evidence="5">Asparagine synthetase domain-containing protein 1 isoform X2</fullName>
    </submittedName>
</protein>
<dbReference type="PANTHER" id="PTHR45937">
    <property type="entry name" value="ASPARAGINE SYNTHETASE DOMAIN-CONTAINING PROTEIN 1"/>
    <property type="match status" value="1"/>
</dbReference>
<dbReference type="PANTHER" id="PTHR45937:SF1">
    <property type="entry name" value="ASPARAGINE SYNTHETASE DOMAIN-CONTAINING PROTEIN 1"/>
    <property type="match status" value="1"/>
</dbReference>
<dbReference type="GO" id="GO:0006529">
    <property type="term" value="P:asparagine biosynthetic process"/>
    <property type="evidence" value="ECO:0007669"/>
    <property type="project" value="UniProtKB-KW"/>
</dbReference>
<dbReference type="Proteomes" id="UP001327560">
    <property type="component" value="Chromosome 1"/>
</dbReference>
<evidence type="ECO:0000313" key="6">
    <source>
        <dbReference type="Proteomes" id="UP001327560"/>
    </source>
</evidence>
<dbReference type="SUPFAM" id="SSF52402">
    <property type="entry name" value="Adenine nucleotide alpha hydrolases-like"/>
    <property type="match status" value="1"/>
</dbReference>
<organism evidence="5 6">
    <name type="scientific">Canna indica</name>
    <name type="common">Indian-shot</name>
    <dbReference type="NCBI Taxonomy" id="4628"/>
    <lineage>
        <taxon>Eukaryota</taxon>
        <taxon>Viridiplantae</taxon>
        <taxon>Streptophyta</taxon>
        <taxon>Embryophyta</taxon>
        <taxon>Tracheophyta</taxon>
        <taxon>Spermatophyta</taxon>
        <taxon>Magnoliopsida</taxon>
        <taxon>Liliopsida</taxon>
        <taxon>Zingiberales</taxon>
        <taxon>Cannaceae</taxon>
        <taxon>Canna</taxon>
    </lineage>
</organism>
<dbReference type="SUPFAM" id="SSF56235">
    <property type="entry name" value="N-terminal nucleophile aminohydrolases (Ntn hydrolases)"/>
    <property type="match status" value="1"/>
</dbReference>